<proteinExistence type="predicted"/>
<dbReference type="EMBL" id="JAMXFA010000039">
    <property type="protein sequence ID" value="MCT7980559.1"/>
    <property type="molecule type" value="Genomic_DNA"/>
</dbReference>
<accession>A0ABT2NCY9</accession>
<keyword evidence="2" id="KW-1185">Reference proteome</keyword>
<evidence type="ECO:0000313" key="2">
    <source>
        <dbReference type="Proteomes" id="UP001525961"/>
    </source>
</evidence>
<organism evidence="1 2">
    <name type="scientific">Laspinema olomoucense D3b</name>
    <dbReference type="NCBI Taxonomy" id="2953688"/>
    <lineage>
        <taxon>Bacteria</taxon>
        <taxon>Bacillati</taxon>
        <taxon>Cyanobacteriota</taxon>
        <taxon>Cyanophyceae</taxon>
        <taxon>Oscillatoriophycideae</taxon>
        <taxon>Oscillatoriales</taxon>
        <taxon>Laspinemataceae</taxon>
        <taxon>Laspinema</taxon>
        <taxon>Laspinema olomoucense</taxon>
    </lineage>
</organism>
<comment type="caution">
    <text evidence="1">The sequence shown here is derived from an EMBL/GenBank/DDBJ whole genome shotgun (WGS) entry which is preliminary data.</text>
</comment>
<dbReference type="RefSeq" id="WP_261236941.1">
    <property type="nucleotide sequence ID" value="NZ_JAMXFA010000039.1"/>
</dbReference>
<name>A0ABT2NCY9_9CYAN</name>
<dbReference type="Proteomes" id="UP001525961">
    <property type="component" value="Unassembled WGS sequence"/>
</dbReference>
<evidence type="ECO:0000313" key="1">
    <source>
        <dbReference type="EMBL" id="MCT7980559.1"/>
    </source>
</evidence>
<sequence>MDGVSQFVSHPTRSYQTDAIALQALEIVDLTGLRLKRYSIDPNFPNPSVWVS</sequence>
<protein>
    <submittedName>
        <fullName evidence="1">Uncharacterized protein</fullName>
    </submittedName>
</protein>
<gene>
    <name evidence="1" type="ORF">NG792_22805</name>
</gene>
<reference evidence="1 2" key="1">
    <citation type="journal article" date="2022" name="Front. Microbiol.">
        <title>High genomic differentiation and limited gene flow indicate recent cryptic speciation within the genus Laspinema (cyanobacteria).</title>
        <authorList>
            <person name="Stanojkovic A."/>
            <person name="Skoupy S."/>
            <person name="Skaloud P."/>
            <person name="Dvorak P."/>
        </authorList>
    </citation>
    <scope>NUCLEOTIDE SEQUENCE [LARGE SCALE GENOMIC DNA]</scope>
    <source>
        <strain evidence="1 2">D3b</strain>
    </source>
</reference>